<dbReference type="EMBL" id="CP086717">
    <property type="protein sequence ID" value="WOO82659.1"/>
    <property type="molecule type" value="Genomic_DNA"/>
</dbReference>
<name>A0AAF0YF60_9TREE</name>
<dbReference type="GeneID" id="87809368"/>
<feature type="compositionally biased region" description="Low complexity" evidence="12">
    <location>
        <begin position="118"/>
        <end position="129"/>
    </location>
</feature>
<keyword evidence="6" id="KW-0653">Protein transport</keyword>
<comment type="similarity">
    <text evidence="2">Belongs to the Tom22 family.</text>
</comment>
<accession>A0AAF0YF60</accession>
<evidence type="ECO:0000256" key="9">
    <source>
        <dbReference type="ARBA" id="ARBA00023128"/>
    </source>
</evidence>
<feature type="region of interest" description="Disordered" evidence="12">
    <location>
        <begin position="115"/>
        <end position="144"/>
    </location>
</feature>
<evidence type="ECO:0000256" key="8">
    <source>
        <dbReference type="ARBA" id="ARBA00023010"/>
    </source>
</evidence>
<keyword evidence="5" id="KW-1000">Mitochondrion outer membrane</keyword>
<evidence type="ECO:0000256" key="3">
    <source>
        <dbReference type="ARBA" id="ARBA00022448"/>
    </source>
</evidence>
<keyword evidence="3" id="KW-0813">Transport</keyword>
<evidence type="ECO:0000256" key="1">
    <source>
        <dbReference type="ARBA" id="ARBA00004572"/>
    </source>
</evidence>
<feature type="compositionally biased region" description="Acidic residues" evidence="12">
    <location>
        <begin position="20"/>
        <end position="40"/>
    </location>
</feature>
<keyword evidence="9" id="KW-0496">Mitochondrion</keyword>
<evidence type="ECO:0000313" key="13">
    <source>
        <dbReference type="EMBL" id="WOO82659.1"/>
    </source>
</evidence>
<dbReference type="RefSeq" id="XP_062628691.1">
    <property type="nucleotide sequence ID" value="XM_062772707.1"/>
</dbReference>
<evidence type="ECO:0000256" key="5">
    <source>
        <dbReference type="ARBA" id="ARBA00022787"/>
    </source>
</evidence>
<dbReference type="PANTHER" id="PTHR12504">
    <property type="entry name" value="MITOCHONDRIAL IMPORT RECEPTOR SUBUNIT TOM22"/>
    <property type="match status" value="1"/>
</dbReference>
<keyword evidence="8" id="KW-0811">Translocation</keyword>
<keyword evidence="11 13" id="KW-0675">Receptor</keyword>
<feature type="region of interest" description="Disordered" evidence="12">
    <location>
        <begin position="14"/>
        <end position="44"/>
    </location>
</feature>
<evidence type="ECO:0000256" key="11">
    <source>
        <dbReference type="ARBA" id="ARBA00023170"/>
    </source>
</evidence>
<sequence length="144" mass="15581">MVLVEEVQEDIVINERESDFETESEASDDASVLSDDDFDPSSETFGDRIAALKDIVPPEARTSLSNSVKSIKEWASWAINGSGQIAWWATTSALLVGLPLALAIEDEARITQQEREMQMQSQGQQQLLGGQQGGNPTGVVPAGF</sequence>
<dbReference type="CDD" id="cd22884">
    <property type="entry name" value="TOM22"/>
    <property type="match status" value="1"/>
</dbReference>
<dbReference type="Proteomes" id="UP000827549">
    <property type="component" value="Chromosome 4"/>
</dbReference>
<evidence type="ECO:0000256" key="6">
    <source>
        <dbReference type="ARBA" id="ARBA00022927"/>
    </source>
</evidence>
<evidence type="ECO:0000256" key="10">
    <source>
        <dbReference type="ARBA" id="ARBA00023136"/>
    </source>
</evidence>
<protein>
    <submittedName>
        <fullName evidence="13">Mitochondrial import receptor subunit tom22</fullName>
    </submittedName>
</protein>
<dbReference type="Pfam" id="PF04281">
    <property type="entry name" value="Tom22"/>
    <property type="match status" value="1"/>
</dbReference>
<keyword evidence="14" id="KW-1185">Reference proteome</keyword>
<evidence type="ECO:0000313" key="14">
    <source>
        <dbReference type="Proteomes" id="UP000827549"/>
    </source>
</evidence>
<proteinExistence type="inferred from homology"/>
<comment type="subcellular location">
    <subcellularLocation>
        <location evidence="1">Mitochondrion outer membrane</location>
        <topology evidence="1">Single-pass membrane protein</topology>
    </subcellularLocation>
</comment>
<dbReference type="GO" id="GO:0005741">
    <property type="term" value="C:mitochondrial outer membrane"/>
    <property type="evidence" value="ECO:0007669"/>
    <property type="project" value="UniProtKB-SubCell"/>
</dbReference>
<keyword evidence="4" id="KW-0812">Transmembrane</keyword>
<gene>
    <name evidence="13" type="primary">tom22</name>
    <name evidence="13" type="ORF">LOC62_04G006141</name>
</gene>
<dbReference type="InterPro" id="IPR005683">
    <property type="entry name" value="Tom22"/>
</dbReference>
<reference evidence="13" key="1">
    <citation type="submission" date="2023-10" db="EMBL/GenBank/DDBJ databases">
        <authorList>
            <person name="Noh H."/>
        </authorList>
    </citation>
    <scope>NUCLEOTIDE SEQUENCE</scope>
    <source>
        <strain evidence="13">DUCC4014</strain>
    </source>
</reference>
<evidence type="ECO:0000256" key="12">
    <source>
        <dbReference type="SAM" id="MobiDB-lite"/>
    </source>
</evidence>
<evidence type="ECO:0000256" key="2">
    <source>
        <dbReference type="ARBA" id="ARBA00009874"/>
    </source>
</evidence>
<evidence type="ECO:0000256" key="7">
    <source>
        <dbReference type="ARBA" id="ARBA00022989"/>
    </source>
</evidence>
<evidence type="ECO:0000256" key="4">
    <source>
        <dbReference type="ARBA" id="ARBA00022692"/>
    </source>
</evidence>
<dbReference type="PANTHER" id="PTHR12504:SF0">
    <property type="entry name" value="MITOCHONDRIAL IMPORT RECEPTOR SUBUNIT TOM22 HOMOLOG"/>
    <property type="match status" value="1"/>
</dbReference>
<keyword evidence="10" id="KW-0472">Membrane</keyword>
<keyword evidence="7" id="KW-1133">Transmembrane helix</keyword>
<dbReference type="GO" id="GO:0006886">
    <property type="term" value="P:intracellular protein transport"/>
    <property type="evidence" value="ECO:0007669"/>
    <property type="project" value="InterPro"/>
</dbReference>
<organism evidence="13 14">
    <name type="scientific">Vanrija pseudolonga</name>
    <dbReference type="NCBI Taxonomy" id="143232"/>
    <lineage>
        <taxon>Eukaryota</taxon>
        <taxon>Fungi</taxon>
        <taxon>Dikarya</taxon>
        <taxon>Basidiomycota</taxon>
        <taxon>Agaricomycotina</taxon>
        <taxon>Tremellomycetes</taxon>
        <taxon>Trichosporonales</taxon>
        <taxon>Trichosporonaceae</taxon>
        <taxon>Vanrija</taxon>
    </lineage>
</organism>
<dbReference type="AlphaFoldDB" id="A0AAF0YF60"/>